<organism evidence="2 3">
    <name type="scientific">Mesopusillimonas faecipullorum</name>
    <dbReference type="NCBI Taxonomy" id="2755040"/>
    <lineage>
        <taxon>Bacteria</taxon>
        <taxon>Pseudomonadati</taxon>
        <taxon>Pseudomonadota</taxon>
        <taxon>Betaproteobacteria</taxon>
        <taxon>Burkholderiales</taxon>
        <taxon>Alcaligenaceae</taxon>
        <taxon>Mesopusillimonas</taxon>
    </lineage>
</organism>
<evidence type="ECO:0000313" key="3">
    <source>
        <dbReference type="Proteomes" id="UP000776983"/>
    </source>
</evidence>
<comment type="caution">
    <text evidence="2">The sequence shown here is derived from an EMBL/GenBank/DDBJ whole genome shotgun (WGS) entry which is preliminary data.</text>
</comment>
<dbReference type="Pfam" id="PF08895">
    <property type="entry name" value="DUF1840"/>
    <property type="match status" value="1"/>
</dbReference>
<name>A0ABS8CFK6_9BURK</name>
<sequence length="116" mass="12936">MLIVFRSKAAGDILMLSQHALPVLQAVGKVSGDQVPERGIFTHAQLQKAIDDLEHAIGLSEDPAEPTEKELERQPDLAHPMRKPVGFRQRAFPLLEMLRAALKQGHDVMWEPAPAW</sequence>
<proteinExistence type="predicted"/>
<feature type="region of interest" description="Disordered" evidence="1">
    <location>
        <begin position="60"/>
        <end position="82"/>
    </location>
</feature>
<feature type="compositionally biased region" description="Basic and acidic residues" evidence="1">
    <location>
        <begin position="66"/>
        <end position="76"/>
    </location>
</feature>
<accession>A0ABS8CFK6</accession>
<dbReference type="RefSeq" id="WP_226955039.1">
    <property type="nucleotide sequence ID" value="NZ_JACDXW010000007.1"/>
</dbReference>
<keyword evidence="3" id="KW-1185">Reference proteome</keyword>
<dbReference type="EMBL" id="JACDXW010000007">
    <property type="protein sequence ID" value="MCB5364622.1"/>
    <property type="molecule type" value="Genomic_DNA"/>
</dbReference>
<gene>
    <name evidence="2" type="ORF">H0484_12775</name>
</gene>
<evidence type="ECO:0000313" key="2">
    <source>
        <dbReference type="EMBL" id="MCB5364622.1"/>
    </source>
</evidence>
<protein>
    <submittedName>
        <fullName evidence="2">DUF1840 domain-containing protein</fullName>
    </submittedName>
</protein>
<dbReference type="InterPro" id="IPR014991">
    <property type="entry name" value="DUF1840"/>
</dbReference>
<reference evidence="2 3" key="1">
    <citation type="submission" date="2020-07" db="EMBL/GenBank/DDBJ databases">
        <title>Pusillimonas sp. nov., isolated from poultry manure in Taiwan.</title>
        <authorList>
            <person name="Lin S.-Y."/>
            <person name="Tang Y.-S."/>
            <person name="Young C.-C."/>
        </authorList>
    </citation>
    <scope>NUCLEOTIDE SEQUENCE [LARGE SCALE GENOMIC DNA]</scope>
    <source>
        <strain evidence="2 3">CC-YST705</strain>
    </source>
</reference>
<evidence type="ECO:0000256" key="1">
    <source>
        <dbReference type="SAM" id="MobiDB-lite"/>
    </source>
</evidence>
<dbReference type="Proteomes" id="UP000776983">
    <property type="component" value="Unassembled WGS sequence"/>
</dbReference>